<dbReference type="GO" id="GO:0001725">
    <property type="term" value="C:stress fiber"/>
    <property type="evidence" value="ECO:0007669"/>
    <property type="project" value="TreeGrafter"/>
</dbReference>
<dbReference type="SUPFAM" id="SSF57716">
    <property type="entry name" value="Glucocorticoid receptor-like (DNA-binding domain)"/>
    <property type="match status" value="2"/>
</dbReference>
<keyword evidence="3 5" id="KW-0862">Zinc</keyword>
<dbReference type="GO" id="GO:0098609">
    <property type="term" value="P:cell-cell adhesion"/>
    <property type="evidence" value="ECO:0007669"/>
    <property type="project" value="TreeGrafter"/>
</dbReference>
<dbReference type="PROSITE" id="PS50023">
    <property type="entry name" value="LIM_DOMAIN_2"/>
    <property type="match status" value="1"/>
</dbReference>
<reference evidence="7" key="2">
    <citation type="submission" date="2004-02" db="EMBL/GenBank/DDBJ databases">
        <authorList>
            <consortium name="Genoscope"/>
            <consortium name="Whitehead Institute Centre for Genome Research"/>
        </authorList>
    </citation>
    <scope>NUCLEOTIDE SEQUENCE</scope>
</reference>
<name>Q4RXM4_TETNG</name>
<dbReference type="OrthoDB" id="25414at2759"/>
<dbReference type="GO" id="GO:0031005">
    <property type="term" value="F:filamin binding"/>
    <property type="evidence" value="ECO:0007669"/>
    <property type="project" value="TreeGrafter"/>
</dbReference>
<evidence type="ECO:0000256" key="5">
    <source>
        <dbReference type="PROSITE-ProRule" id="PRU00125"/>
    </source>
</evidence>
<dbReference type="PROSITE" id="PS00478">
    <property type="entry name" value="LIM_DOMAIN_1"/>
    <property type="match status" value="1"/>
</dbReference>
<dbReference type="PANTHER" id="PTHR24207:SF1">
    <property type="entry name" value="FILAMIN-BINDING LIM PROTEIN 1"/>
    <property type="match status" value="1"/>
</dbReference>
<comment type="caution">
    <text evidence="7">The sequence shown here is derived from an EMBL/GenBank/DDBJ whole genome shotgun (WGS) entry which is preliminary data.</text>
</comment>
<accession>Q4RXM4</accession>
<dbReference type="EMBL" id="CAAE01014979">
    <property type="protein sequence ID" value="CAG06858.1"/>
    <property type="molecule type" value="Genomic_DNA"/>
</dbReference>
<dbReference type="PANTHER" id="PTHR24207">
    <property type="entry name" value="ZYX102 PROTEIN"/>
    <property type="match status" value="1"/>
</dbReference>
<dbReference type="SMART" id="SM00132">
    <property type="entry name" value="LIM"/>
    <property type="match status" value="1"/>
</dbReference>
<evidence type="ECO:0000313" key="7">
    <source>
        <dbReference type="EMBL" id="CAG06858.1"/>
    </source>
</evidence>
<evidence type="ECO:0000256" key="1">
    <source>
        <dbReference type="ARBA" id="ARBA00022723"/>
    </source>
</evidence>
<organism evidence="7">
    <name type="scientific">Tetraodon nigroviridis</name>
    <name type="common">Spotted green pufferfish</name>
    <name type="synonym">Chelonodon nigroviridis</name>
    <dbReference type="NCBI Taxonomy" id="99883"/>
    <lineage>
        <taxon>Eukaryota</taxon>
        <taxon>Metazoa</taxon>
        <taxon>Chordata</taxon>
        <taxon>Craniata</taxon>
        <taxon>Vertebrata</taxon>
        <taxon>Euteleostomi</taxon>
        <taxon>Actinopterygii</taxon>
        <taxon>Neopterygii</taxon>
        <taxon>Teleostei</taxon>
        <taxon>Neoteleostei</taxon>
        <taxon>Acanthomorphata</taxon>
        <taxon>Eupercaria</taxon>
        <taxon>Tetraodontiformes</taxon>
        <taxon>Tetradontoidea</taxon>
        <taxon>Tetraodontidae</taxon>
        <taxon>Tetraodon</taxon>
    </lineage>
</organism>
<keyword evidence="4 5" id="KW-0440">LIM domain</keyword>
<reference evidence="7" key="1">
    <citation type="journal article" date="2004" name="Nature">
        <title>Genome duplication in the teleost fish Tetraodon nigroviridis reveals the early vertebrate proto-karyotype.</title>
        <authorList>
            <person name="Jaillon O."/>
            <person name="Aury J.-M."/>
            <person name="Brunet F."/>
            <person name="Petit J.-L."/>
            <person name="Stange-Thomann N."/>
            <person name="Mauceli E."/>
            <person name="Bouneau L."/>
            <person name="Fischer C."/>
            <person name="Ozouf-Costaz C."/>
            <person name="Bernot A."/>
            <person name="Nicaud S."/>
            <person name="Jaffe D."/>
            <person name="Fisher S."/>
            <person name="Lutfalla G."/>
            <person name="Dossat C."/>
            <person name="Segurens B."/>
            <person name="Dasilva C."/>
            <person name="Salanoubat M."/>
            <person name="Levy M."/>
            <person name="Boudet N."/>
            <person name="Castellano S."/>
            <person name="Anthouard V."/>
            <person name="Jubin C."/>
            <person name="Castelli V."/>
            <person name="Katinka M."/>
            <person name="Vacherie B."/>
            <person name="Biemont C."/>
            <person name="Skalli Z."/>
            <person name="Cattolico L."/>
            <person name="Poulain J."/>
            <person name="De Berardinis V."/>
            <person name="Cruaud C."/>
            <person name="Duprat S."/>
            <person name="Brottier P."/>
            <person name="Coutanceau J.-P."/>
            <person name="Gouzy J."/>
            <person name="Parra G."/>
            <person name="Lardier G."/>
            <person name="Chapple C."/>
            <person name="McKernan K.J."/>
            <person name="McEwan P."/>
            <person name="Bosak S."/>
            <person name="Kellis M."/>
            <person name="Volff J.-N."/>
            <person name="Guigo R."/>
            <person name="Zody M.C."/>
            <person name="Mesirov J."/>
            <person name="Lindblad-Toh K."/>
            <person name="Birren B."/>
            <person name="Nusbaum C."/>
            <person name="Kahn D."/>
            <person name="Robinson-Rechavi M."/>
            <person name="Laudet V."/>
            <person name="Schachter V."/>
            <person name="Quetier F."/>
            <person name="Saurin W."/>
            <person name="Scarpelli C."/>
            <person name="Wincker P."/>
            <person name="Lander E.S."/>
            <person name="Weissenbach J."/>
            <person name="Roest Crollius H."/>
        </authorList>
    </citation>
    <scope>NUCLEOTIDE SEQUENCE [LARGE SCALE GENOMIC DNA]</scope>
</reference>
<dbReference type="GO" id="GO:0005925">
    <property type="term" value="C:focal adhesion"/>
    <property type="evidence" value="ECO:0007669"/>
    <property type="project" value="TreeGrafter"/>
</dbReference>
<evidence type="ECO:0000259" key="6">
    <source>
        <dbReference type="PROSITE" id="PS50023"/>
    </source>
</evidence>
<dbReference type="AlphaFoldDB" id="Q4RXM4"/>
<dbReference type="InterPro" id="IPR001781">
    <property type="entry name" value="Znf_LIM"/>
</dbReference>
<evidence type="ECO:0000256" key="4">
    <source>
        <dbReference type="ARBA" id="ARBA00023038"/>
    </source>
</evidence>
<dbReference type="KEGG" id="tng:GSTEN00027359G001"/>
<sequence length="118" mass="13165">MNAEALGRGGKTNQDLELQNQGEGFWTQVCPRSCHCPLAGKQYYNKAGIPLCADCYQASLELCWACGEAITDQVVRALERAYHVTCFTCATCKQQIGEQAFAQGEVGEVYCLEDYYRY</sequence>
<dbReference type="GO" id="GO:0046872">
    <property type="term" value="F:metal ion binding"/>
    <property type="evidence" value="ECO:0007669"/>
    <property type="project" value="UniProtKB-KW"/>
</dbReference>
<evidence type="ECO:0000256" key="2">
    <source>
        <dbReference type="ARBA" id="ARBA00022737"/>
    </source>
</evidence>
<keyword evidence="1 5" id="KW-0479">Metal-binding</keyword>
<evidence type="ECO:0000256" key="3">
    <source>
        <dbReference type="ARBA" id="ARBA00022833"/>
    </source>
</evidence>
<protein>
    <submittedName>
        <fullName evidence="7">(spotted green pufferfish) hypothetical protein</fullName>
    </submittedName>
</protein>
<gene>
    <name evidence="7" type="ORF">GSTENG00027359001</name>
</gene>
<dbReference type="Gene3D" id="2.10.110.10">
    <property type="entry name" value="Cysteine Rich Protein"/>
    <property type="match status" value="1"/>
</dbReference>
<dbReference type="Pfam" id="PF00412">
    <property type="entry name" value="LIM"/>
    <property type="match status" value="1"/>
</dbReference>
<keyword evidence="2" id="KW-0677">Repeat</keyword>
<proteinExistence type="predicted"/>
<feature type="domain" description="LIM zinc-binding" evidence="6">
    <location>
        <begin position="61"/>
        <end position="118"/>
    </location>
</feature>